<dbReference type="OrthoDB" id="5366531at2759"/>
<dbReference type="eggNOG" id="ENOG502S1QC">
    <property type="taxonomic scope" value="Eukaryota"/>
</dbReference>
<evidence type="ECO:0000313" key="3">
    <source>
        <dbReference type="Proteomes" id="UP000016933"/>
    </source>
</evidence>
<keyword evidence="3" id="KW-1185">Reference proteome</keyword>
<reference evidence="2 3" key="2">
    <citation type="journal article" date="2012" name="PLoS Pathog.">
        <title>Diverse lifestyles and strategies of plant pathogenesis encoded in the genomes of eighteen Dothideomycetes fungi.</title>
        <authorList>
            <person name="Ohm R.A."/>
            <person name="Feau N."/>
            <person name="Henrissat B."/>
            <person name="Schoch C.L."/>
            <person name="Horwitz B.A."/>
            <person name="Barry K.W."/>
            <person name="Condon B.J."/>
            <person name="Copeland A.C."/>
            <person name="Dhillon B."/>
            <person name="Glaser F."/>
            <person name="Hesse C.N."/>
            <person name="Kosti I."/>
            <person name="LaButti K."/>
            <person name="Lindquist E.A."/>
            <person name="Lucas S."/>
            <person name="Salamov A.A."/>
            <person name="Bradshaw R.E."/>
            <person name="Ciuffetti L."/>
            <person name="Hamelin R.C."/>
            <person name="Kema G.H.J."/>
            <person name="Lawrence C."/>
            <person name="Scott J.A."/>
            <person name="Spatafora J.W."/>
            <person name="Turgeon B.G."/>
            <person name="de Wit P.J.G.M."/>
            <person name="Zhong S."/>
            <person name="Goodwin S.B."/>
            <person name="Grigoriev I.V."/>
        </authorList>
    </citation>
    <scope>NUCLEOTIDE SEQUENCE [LARGE SCALE GENOMIC DNA]</scope>
    <source>
        <strain evidence="3">NZE10 / CBS 128990</strain>
    </source>
</reference>
<name>N1PTV7_DOTSN</name>
<sequence>MGAIAFNRWLGTPSTICFLRRVLSATEETSHHISRTHKQGSEYHARSYSDASADVVRRNKGGSRTELSRHHRLKEPEGEAPRNAPQTTLSNIEVAERATRALWEHADAAARRAHAQPVHANTESRQDIRGWMETLQRRQRLDGFAGTYDVWKGMRYRGIDLPVKGIEADFLWSTLIDACSGPEPSDARHELRKSVLEHAKDLYTRSGVLYAHLYRLVMRCAFRTRSRDRISKWHKEFMHSFGAPEIDLRTLAADFAATQNALGCQRGFRAVYGSSDQRNLYDSFIPALLLTGDDRFSLYWHRQFIKRGDGPSTEMFATAGVQRLFQLDEDKTLPMVHRKSTLQESILPRGAQFPALTRASMSSMVGEAHGIKPKEVSDTFVAKLFATNAFPLDMVLKGLSFFSIERLGPLALHELVIRAGSKSDLKDIFRELKTAGVDVGDSVYGKVLQQVVDDGPDELFDILVASDQHPEAYEDLKTQGRLLAVFLAEGNLQKAHLALIALSSGGASFNVYAWNLVLQHYIMDSQYRTTVSTYQQMQLAGVTVENRSLRLMRRHFLSPRASGKGPSPVEPSEKESKRPLQITTNMCIYAAQNGTPVHHSTWRELLRRYGMMNKWNELEHLVRWLVSWYSPKSTADPKAHHQVDSSQLSAIFTGQMLQAVVTWGFNNAAERRLLSNISIGAERSTSHGHCEPWAQGLMLLKQLSTQGLYVVPETVRNALLIRLWIMFGPAWTSKASNEQYKWENELPLAHFVHHADHIWDQKLFNVNPELLLPIPGTTAELMITLFGPIKRVSRKRKEFADVVGYAHTYEHRRQYFIRNGLRRARAWYYSPFRLPATTNTKLDPDPITLRAPRQSPFAHSMNSHPPPNPADTPALHSPYSPLPQSDPPK</sequence>
<dbReference type="OMA" id="ARMFATR"/>
<dbReference type="HOGENOM" id="CLU_007655_0_0_1"/>
<feature type="region of interest" description="Disordered" evidence="1">
    <location>
        <begin position="28"/>
        <end position="86"/>
    </location>
</feature>
<evidence type="ECO:0000313" key="2">
    <source>
        <dbReference type="EMBL" id="EME45849.1"/>
    </source>
</evidence>
<proteinExistence type="predicted"/>
<gene>
    <name evidence="2" type="ORF">DOTSEDRAFT_71521</name>
</gene>
<feature type="region of interest" description="Disordered" evidence="1">
    <location>
        <begin position="558"/>
        <end position="577"/>
    </location>
</feature>
<dbReference type="Proteomes" id="UP000016933">
    <property type="component" value="Unassembled WGS sequence"/>
</dbReference>
<dbReference type="EMBL" id="KB446538">
    <property type="protein sequence ID" value="EME45849.1"/>
    <property type="molecule type" value="Genomic_DNA"/>
</dbReference>
<reference evidence="3" key="1">
    <citation type="journal article" date="2012" name="PLoS Genet.">
        <title>The genomes of the fungal plant pathogens Cladosporium fulvum and Dothistroma septosporum reveal adaptation to different hosts and lifestyles but also signatures of common ancestry.</title>
        <authorList>
            <person name="de Wit P.J.G.M."/>
            <person name="van der Burgt A."/>
            <person name="Oekmen B."/>
            <person name="Stergiopoulos I."/>
            <person name="Abd-Elsalam K.A."/>
            <person name="Aerts A.L."/>
            <person name="Bahkali A.H."/>
            <person name="Beenen H.G."/>
            <person name="Chettri P."/>
            <person name="Cox M.P."/>
            <person name="Datema E."/>
            <person name="de Vries R.P."/>
            <person name="Dhillon B."/>
            <person name="Ganley A.R."/>
            <person name="Griffiths S.A."/>
            <person name="Guo Y."/>
            <person name="Hamelin R.C."/>
            <person name="Henrissat B."/>
            <person name="Kabir M.S."/>
            <person name="Jashni M.K."/>
            <person name="Kema G."/>
            <person name="Klaubauf S."/>
            <person name="Lapidus A."/>
            <person name="Levasseur A."/>
            <person name="Lindquist E."/>
            <person name="Mehrabi R."/>
            <person name="Ohm R.A."/>
            <person name="Owen T.J."/>
            <person name="Salamov A."/>
            <person name="Schwelm A."/>
            <person name="Schijlen E."/>
            <person name="Sun H."/>
            <person name="van den Burg H.A."/>
            <person name="van Ham R.C.H.J."/>
            <person name="Zhang S."/>
            <person name="Goodwin S.B."/>
            <person name="Grigoriev I.V."/>
            <person name="Collemare J."/>
            <person name="Bradshaw R.E."/>
        </authorList>
    </citation>
    <scope>NUCLEOTIDE SEQUENCE [LARGE SCALE GENOMIC DNA]</scope>
    <source>
        <strain evidence="3">NZE10 / CBS 128990</strain>
    </source>
</reference>
<dbReference type="AlphaFoldDB" id="N1PTV7"/>
<feature type="compositionally biased region" description="Pro residues" evidence="1">
    <location>
        <begin position="880"/>
        <end position="889"/>
    </location>
</feature>
<accession>N1PTV7</accession>
<protein>
    <submittedName>
        <fullName evidence="2">Uncharacterized protein</fullName>
    </submittedName>
</protein>
<organism evidence="2 3">
    <name type="scientific">Dothistroma septosporum (strain NZE10 / CBS 128990)</name>
    <name type="common">Red band needle blight fungus</name>
    <name type="synonym">Mycosphaerella pini</name>
    <dbReference type="NCBI Taxonomy" id="675120"/>
    <lineage>
        <taxon>Eukaryota</taxon>
        <taxon>Fungi</taxon>
        <taxon>Dikarya</taxon>
        <taxon>Ascomycota</taxon>
        <taxon>Pezizomycotina</taxon>
        <taxon>Dothideomycetes</taxon>
        <taxon>Dothideomycetidae</taxon>
        <taxon>Mycosphaerellales</taxon>
        <taxon>Mycosphaerellaceae</taxon>
        <taxon>Dothistroma</taxon>
    </lineage>
</organism>
<evidence type="ECO:0000256" key="1">
    <source>
        <dbReference type="SAM" id="MobiDB-lite"/>
    </source>
</evidence>
<feature type="region of interest" description="Disordered" evidence="1">
    <location>
        <begin position="840"/>
        <end position="889"/>
    </location>
</feature>
<dbReference type="STRING" id="675120.N1PTV7"/>